<evidence type="ECO:0000259" key="4">
    <source>
        <dbReference type="Pfam" id="PF16918"/>
    </source>
</evidence>
<evidence type="ECO:0000256" key="2">
    <source>
        <dbReference type="ARBA" id="ARBA00022803"/>
    </source>
</evidence>
<dbReference type="RefSeq" id="WP_170123684.1">
    <property type="nucleotide sequence ID" value="NZ_QGTJ01000014.1"/>
</dbReference>
<dbReference type="Pfam" id="PF16918">
    <property type="entry name" value="PknG_TPR"/>
    <property type="match status" value="1"/>
</dbReference>
<evidence type="ECO:0000313" key="5">
    <source>
        <dbReference type="EMBL" id="PWV58688.1"/>
    </source>
</evidence>
<dbReference type="AlphaFoldDB" id="A0A317MQ60"/>
<keyword evidence="6" id="KW-1185">Reference proteome</keyword>
<evidence type="ECO:0000256" key="3">
    <source>
        <dbReference type="SAM" id="SignalP"/>
    </source>
</evidence>
<accession>A0A317MQ60</accession>
<keyword evidence="2" id="KW-0802">TPR repeat</keyword>
<dbReference type="InterPro" id="IPR011990">
    <property type="entry name" value="TPR-like_helical_dom_sf"/>
</dbReference>
<dbReference type="InterPro" id="IPR051012">
    <property type="entry name" value="CellSynth/LPSAsmb/PSIAsmb"/>
</dbReference>
<reference evidence="5 6" key="1">
    <citation type="submission" date="2018-05" db="EMBL/GenBank/DDBJ databases">
        <title>Genomic Encyclopedia of Type Strains, Phase IV (KMG-IV): sequencing the most valuable type-strain genomes for metagenomic binning, comparative biology and taxonomic classification.</title>
        <authorList>
            <person name="Goeker M."/>
        </authorList>
    </citation>
    <scope>NUCLEOTIDE SEQUENCE [LARGE SCALE GENOMIC DNA]</scope>
    <source>
        <strain evidence="5 6">DSM 23606</strain>
    </source>
</reference>
<dbReference type="SMART" id="SM00028">
    <property type="entry name" value="TPR"/>
    <property type="match status" value="8"/>
</dbReference>
<name>A0A317MQ60_9GAMM</name>
<dbReference type="Pfam" id="PF13432">
    <property type="entry name" value="TPR_16"/>
    <property type="match status" value="1"/>
</dbReference>
<dbReference type="SUPFAM" id="SSF48452">
    <property type="entry name" value="TPR-like"/>
    <property type="match status" value="2"/>
</dbReference>
<evidence type="ECO:0000256" key="1">
    <source>
        <dbReference type="ARBA" id="ARBA00022737"/>
    </source>
</evidence>
<dbReference type="Gene3D" id="1.25.40.10">
    <property type="entry name" value="Tetratricopeptide repeat domain"/>
    <property type="match status" value="2"/>
</dbReference>
<keyword evidence="1" id="KW-0677">Repeat</keyword>
<evidence type="ECO:0000313" key="6">
    <source>
        <dbReference type="Proteomes" id="UP000246569"/>
    </source>
</evidence>
<gene>
    <name evidence="5" type="ORF">C7443_11414</name>
</gene>
<dbReference type="InterPro" id="IPR031636">
    <property type="entry name" value="PknG_TPR"/>
</dbReference>
<feature type="signal peptide" evidence="3">
    <location>
        <begin position="1"/>
        <end position="19"/>
    </location>
</feature>
<dbReference type="EMBL" id="QGTJ01000014">
    <property type="protein sequence ID" value="PWV58688.1"/>
    <property type="molecule type" value="Genomic_DNA"/>
</dbReference>
<sequence length="557" mass="61399">MKVPVVFLALALVAMPVHSADVSDAPTDPAVTADLYYRIMLGEIAARRGNFGVALQQYMVAATRTDDPRVAARAFAFAMHEHHFAEAEQAASRWLELAPAALQARQALALAQIGGGRIEQAIPTLDLIRGQLAAQDRQDGFAAIAGMLSQLQDRGVAWQVLRGLRDRHQDSRFAWYYDAAGALAAGEPQAAADALQHVIELAADWAPAYLLRARIQLERGELEAAVSGLQAALERLPGDAQLRNVYARALIAANRLDEADKQFDRIAHDNPKDMSARLALAALASEAKQYDRALGYLQEVLQSGESLPDAWFELGRVEEARGNWAVAESWYRKITEGDRLLPALVRLGALRLASGDREGMHAWFAQQRIAHPDDAVTLYLGEAEVLRHKDLYEPAYAVLTSGLAANPESVDLLYARALVAERLDKLDVTESDLRRVLAIDPEHAQALNALGYTLADRTDRLSEAEPLIRRALEKLPGDAAVLDSMGWVLFRLGRAGEGLPYLQRAHGLSDEPEITAHLIEVLWTLDRHDEARQLWTDASARTPDDRYLLQLKGRLGW</sequence>
<comment type="caution">
    <text evidence="5">The sequence shown here is derived from an EMBL/GenBank/DDBJ whole genome shotgun (WGS) entry which is preliminary data.</text>
</comment>
<organism evidence="5 6">
    <name type="scientific">Plasticicumulans acidivorans</name>
    <dbReference type="NCBI Taxonomy" id="886464"/>
    <lineage>
        <taxon>Bacteria</taxon>
        <taxon>Pseudomonadati</taxon>
        <taxon>Pseudomonadota</taxon>
        <taxon>Gammaproteobacteria</taxon>
        <taxon>Candidatus Competibacteraceae</taxon>
        <taxon>Plasticicumulans</taxon>
    </lineage>
</organism>
<proteinExistence type="predicted"/>
<feature type="chain" id="PRO_5016441932" evidence="3">
    <location>
        <begin position="20"/>
        <end position="557"/>
    </location>
</feature>
<dbReference type="InterPro" id="IPR019734">
    <property type="entry name" value="TPR_rpt"/>
</dbReference>
<dbReference type="PANTHER" id="PTHR45586">
    <property type="entry name" value="TPR REPEAT-CONTAINING PROTEIN PA4667"/>
    <property type="match status" value="1"/>
</dbReference>
<feature type="domain" description="Protein kinase G tetratricopeptide repeat containing" evidence="4">
    <location>
        <begin position="183"/>
        <end position="330"/>
    </location>
</feature>
<dbReference type="Proteomes" id="UP000246569">
    <property type="component" value="Unassembled WGS sequence"/>
</dbReference>
<dbReference type="PANTHER" id="PTHR45586:SF1">
    <property type="entry name" value="LIPOPOLYSACCHARIDE ASSEMBLY PROTEIN B"/>
    <property type="match status" value="1"/>
</dbReference>
<keyword evidence="3" id="KW-0732">Signal</keyword>
<protein>
    <submittedName>
        <fullName evidence="5">Tfp pilus assembly protein PilF</fullName>
    </submittedName>
</protein>